<evidence type="ECO:0000313" key="2">
    <source>
        <dbReference type="EMBL" id="GAA5110491.1"/>
    </source>
</evidence>
<reference evidence="3" key="1">
    <citation type="journal article" date="2019" name="Int. J. Syst. Evol. Microbiol.">
        <title>The Global Catalogue of Microorganisms (GCM) 10K type strain sequencing project: providing services to taxonomists for standard genome sequencing and annotation.</title>
        <authorList>
            <consortium name="The Broad Institute Genomics Platform"/>
            <consortium name="The Broad Institute Genome Sequencing Center for Infectious Disease"/>
            <person name="Wu L."/>
            <person name="Ma J."/>
        </authorList>
    </citation>
    <scope>NUCLEOTIDE SEQUENCE [LARGE SCALE GENOMIC DNA]</scope>
    <source>
        <strain evidence="3">JCM 17712</strain>
    </source>
</reference>
<organism evidence="2 3">
    <name type="scientific">Bartonella jaculi</name>
    <dbReference type="NCBI Taxonomy" id="686226"/>
    <lineage>
        <taxon>Bacteria</taxon>
        <taxon>Pseudomonadati</taxon>
        <taxon>Pseudomonadota</taxon>
        <taxon>Alphaproteobacteria</taxon>
        <taxon>Hyphomicrobiales</taxon>
        <taxon>Bartonellaceae</taxon>
        <taxon>Bartonella</taxon>
    </lineage>
</organism>
<name>A0ABP9N9G9_9HYPH</name>
<accession>A0ABP9N9G9</accession>
<keyword evidence="1" id="KW-0472">Membrane</keyword>
<dbReference type="RefSeq" id="WP_345116977.1">
    <property type="nucleotide sequence ID" value="NZ_BAABIZ010000023.1"/>
</dbReference>
<gene>
    <name evidence="2" type="ORF">GCM10023261_14150</name>
</gene>
<proteinExistence type="predicted"/>
<dbReference type="Proteomes" id="UP001500864">
    <property type="component" value="Unassembled WGS sequence"/>
</dbReference>
<dbReference type="EMBL" id="BAABIZ010000023">
    <property type="protein sequence ID" value="GAA5110491.1"/>
    <property type="molecule type" value="Genomic_DNA"/>
</dbReference>
<keyword evidence="1" id="KW-1133">Transmembrane helix</keyword>
<keyword evidence="3" id="KW-1185">Reference proteome</keyword>
<sequence length="115" mass="13130">MKGQNSVFDKFFDKKQLSLSWQDYKKIFSLSTVLVISLTTVCVVYQANWGEGILSFRIFLLLAWGLLCALLFLPIVLLSRMIVTGKLKKMLHQLEEEVEQQDKLMTALDAGEGEK</sequence>
<evidence type="ECO:0000313" key="3">
    <source>
        <dbReference type="Proteomes" id="UP001500864"/>
    </source>
</evidence>
<evidence type="ECO:0008006" key="4">
    <source>
        <dbReference type="Google" id="ProtNLM"/>
    </source>
</evidence>
<protein>
    <recommendedName>
        <fullName evidence="4">DUF4282 domain-containing protein</fullName>
    </recommendedName>
</protein>
<evidence type="ECO:0000256" key="1">
    <source>
        <dbReference type="SAM" id="Phobius"/>
    </source>
</evidence>
<comment type="caution">
    <text evidence="2">The sequence shown here is derived from an EMBL/GenBank/DDBJ whole genome shotgun (WGS) entry which is preliminary data.</text>
</comment>
<feature type="transmembrane region" description="Helical" evidence="1">
    <location>
        <begin position="58"/>
        <end position="83"/>
    </location>
</feature>
<keyword evidence="1" id="KW-0812">Transmembrane</keyword>
<feature type="transmembrane region" description="Helical" evidence="1">
    <location>
        <begin position="27"/>
        <end position="46"/>
    </location>
</feature>